<protein>
    <recommendedName>
        <fullName evidence="8">DoxX family protein</fullName>
    </recommendedName>
</protein>
<dbReference type="InterPro" id="IPR032808">
    <property type="entry name" value="DoxX"/>
</dbReference>
<proteinExistence type="predicted"/>
<evidence type="ECO:0000256" key="1">
    <source>
        <dbReference type="ARBA" id="ARBA00004141"/>
    </source>
</evidence>
<keyword evidence="2 5" id="KW-0812">Transmembrane</keyword>
<evidence type="ECO:0000256" key="4">
    <source>
        <dbReference type="ARBA" id="ARBA00023136"/>
    </source>
</evidence>
<dbReference type="Proteomes" id="UP000679725">
    <property type="component" value="Unassembled WGS sequence"/>
</dbReference>
<evidence type="ECO:0000256" key="5">
    <source>
        <dbReference type="SAM" id="Phobius"/>
    </source>
</evidence>
<gene>
    <name evidence="6" type="ORF">DYBT9623_04620</name>
</gene>
<sequence length="131" mass="14327">MLIRKPSKTLHILLLVTQLALSLTLIWASYMKLFQSPELLSAMWPWTGELPAAFVKFTGIIDFVAGIGIVLPTLVNIRPRLTFAAAAGIVILMLSAMVFHISRGEPALFNIIFGVLAAFVAWGRYGNAASR</sequence>
<comment type="caution">
    <text evidence="6">The sequence shown here is derived from an EMBL/GenBank/DDBJ whole genome shotgun (WGS) entry which is preliminary data.</text>
</comment>
<keyword evidence="3 5" id="KW-1133">Transmembrane helix</keyword>
<comment type="subcellular location">
    <subcellularLocation>
        <location evidence="1">Membrane</location>
        <topology evidence="1">Multi-pass membrane protein</topology>
    </subcellularLocation>
</comment>
<dbReference type="RefSeq" id="WP_215235892.1">
    <property type="nucleotide sequence ID" value="NZ_CAJRAU010000008.1"/>
</dbReference>
<evidence type="ECO:0000256" key="3">
    <source>
        <dbReference type="ARBA" id="ARBA00022989"/>
    </source>
</evidence>
<keyword evidence="7" id="KW-1185">Reference proteome</keyword>
<name>A0ABN7RI89_9BACT</name>
<evidence type="ECO:0000313" key="7">
    <source>
        <dbReference type="Proteomes" id="UP000679725"/>
    </source>
</evidence>
<dbReference type="EMBL" id="CAJRAU010000008">
    <property type="protein sequence ID" value="CAG5073116.1"/>
    <property type="molecule type" value="Genomic_DNA"/>
</dbReference>
<accession>A0ABN7RI89</accession>
<feature type="transmembrane region" description="Helical" evidence="5">
    <location>
        <begin position="107"/>
        <end position="125"/>
    </location>
</feature>
<dbReference type="Pfam" id="PF13564">
    <property type="entry name" value="DoxX_2"/>
    <property type="match status" value="1"/>
</dbReference>
<organism evidence="6 7">
    <name type="scientific">Dyadobacter linearis</name>
    <dbReference type="NCBI Taxonomy" id="2823330"/>
    <lineage>
        <taxon>Bacteria</taxon>
        <taxon>Pseudomonadati</taxon>
        <taxon>Bacteroidota</taxon>
        <taxon>Cytophagia</taxon>
        <taxon>Cytophagales</taxon>
        <taxon>Spirosomataceae</taxon>
        <taxon>Dyadobacter</taxon>
    </lineage>
</organism>
<feature type="transmembrane region" description="Helical" evidence="5">
    <location>
        <begin position="81"/>
        <end position="101"/>
    </location>
</feature>
<evidence type="ECO:0000313" key="6">
    <source>
        <dbReference type="EMBL" id="CAG5073116.1"/>
    </source>
</evidence>
<evidence type="ECO:0008006" key="8">
    <source>
        <dbReference type="Google" id="ProtNLM"/>
    </source>
</evidence>
<keyword evidence="4 5" id="KW-0472">Membrane</keyword>
<reference evidence="6 7" key="1">
    <citation type="submission" date="2021-04" db="EMBL/GenBank/DDBJ databases">
        <authorList>
            <person name="Rodrigo-Torres L."/>
            <person name="Arahal R. D."/>
            <person name="Lucena T."/>
        </authorList>
    </citation>
    <scope>NUCLEOTIDE SEQUENCE [LARGE SCALE GENOMIC DNA]</scope>
    <source>
        <strain evidence="6 7">CECT 9623</strain>
    </source>
</reference>
<evidence type="ECO:0000256" key="2">
    <source>
        <dbReference type="ARBA" id="ARBA00022692"/>
    </source>
</evidence>
<feature type="transmembrane region" description="Helical" evidence="5">
    <location>
        <begin position="52"/>
        <end position="74"/>
    </location>
</feature>